<dbReference type="SUPFAM" id="SSF63825">
    <property type="entry name" value="YWTD domain"/>
    <property type="match status" value="1"/>
</dbReference>
<dbReference type="PROSITE" id="PS51125">
    <property type="entry name" value="NHL"/>
    <property type="match status" value="1"/>
</dbReference>
<protein>
    <submittedName>
        <fullName evidence="5">Uncharacterized protein</fullName>
    </submittedName>
</protein>
<keyword evidence="3" id="KW-0325">Glycoprotein</keyword>
<dbReference type="GO" id="GO:0005576">
    <property type="term" value="C:extracellular region"/>
    <property type="evidence" value="ECO:0007669"/>
    <property type="project" value="TreeGrafter"/>
</dbReference>
<dbReference type="AlphaFoldDB" id="A0A815PGZ0"/>
<evidence type="ECO:0000256" key="1">
    <source>
        <dbReference type="ARBA" id="ARBA00022729"/>
    </source>
</evidence>
<proteinExistence type="predicted"/>
<reference evidence="5" key="1">
    <citation type="submission" date="2021-02" db="EMBL/GenBank/DDBJ databases">
        <authorList>
            <person name="Nowell W R."/>
        </authorList>
    </citation>
    <scope>NUCLEOTIDE SEQUENCE</scope>
</reference>
<comment type="caution">
    <text evidence="5">The sequence shown here is derived from an EMBL/GenBank/DDBJ whole genome shotgun (WGS) entry which is preliminary data.</text>
</comment>
<accession>A0A815PGZ0</accession>
<dbReference type="PANTHER" id="PTHR10680:SF14">
    <property type="entry name" value="PEPTIDYL-GLYCINE ALPHA-AMIDATING MONOOXYGENASE"/>
    <property type="match status" value="1"/>
</dbReference>
<sequence>MSVVRVQSQICHGISEYDQCSSNSACACFHMAGTNNTGICGFQWVTCSELRACEHTTNHCHESDHICIRHPRCHNHPVCYPVSMIDQPICPPITMIPNIPANARWAQNGVTVAGGHEPGNSTNQLFNPWDLFVDDDDQTMVIADRKNHRIVQWKIGDTNGQVVAGGTGQGNRLDQLDTPIDVLIDKKTDSLIISERGNRRVVRWSRRSGTIQGEILIDNIDSYGLVTDGHGYLYISNALKHEVRRYQIGDKNGTIVAGGHGKGTGLNQLNYPHCIFVDQQQTVYVSDTYNHRVMKWNKGAKEGIVVAGGQGEGNALTPVLYPNELVGDGLGTLYIADSLNHRVIRWPKGAIQGTVIVGGNGKGARANQFNSAVSLSFDRHRDLYVVDTDNHRVQRFSIE</sequence>
<dbReference type="EMBL" id="CAJNOO010006499">
    <property type="protein sequence ID" value="CAF1448748.1"/>
    <property type="molecule type" value="Genomic_DNA"/>
</dbReference>
<dbReference type="InterPro" id="IPR011042">
    <property type="entry name" value="6-blade_b-propeller_TolB-like"/>
</dbReference>
<dbReference type="Pfam" id="PF01436">
    <property type="entry name" value="NHL"/>
    <property type="match status" value="2"/>
</dbReference>
<dbReference type="PANTHER" id="PTHR10680">
    <property type="entry name" value="PEPTIDYL-GLYCINE ALPHA-AMIDATING MONOOXYGENASE"/>
    <property type="match status" value="1"/>
</dbReference>
<keyword evidence="2" id="KW-0677">Repeat</keyword>
<name>A0A815PGZ0_9BILA</name>
<dbReference type="OrthoDB" id="10302853at2759"/>
<evidence type="ECO:0000256" key="2">
    <source>
        <dbReference type="ARBA" id="ARBA00022737"/>
    </source>
</evidence>
<evidence type="ECO:0000256" key="4">
    <source>
        <dbReference type="PROSITE-ProRule" id="PRU00504"/>
    </source>
</evidence>
<gene>
    <name evidence="5" type="ORF">RFH988_LOCUS36659</name>
</gene>
<keyword evidence="1" id="KW-0732">Signal</keyword>
<feature type="repeat" description="NHL" evidence="4">
    <location>
        <begin position="260"/>
        <end position="299"/>
    </location>
</feature>
<dbReference type="InterPro" id="IPR001258">
    <property type="entry name" value="NHL_repeat"/>
</dbReference>
<evidence type="ECO:0000256" key="3">
    <source>
        <dbReference type="ARBA" id="ARBA00023180"/>
    </source>
</evidence>
<evidence type="ECO:0000313" key="5">
    <source>
        <dbReference type="EMBL" id="CAF1448748.1"/>
    </source>
</evidence>
<dbReference type="Gene3D" id="2.120.10.30">
    <property type="entry name" value="TolB, C-terminal domain"/>
    <property type="match status" value="2"/>
</dbReference>
<organism evidence="5 6">
    <name type="scientific">Rotaria sordida</name>
    <dbReference type="NCBI Taxonomy" id="392033"/>
    <lineage>
        <taxon>Eukaryota</taxon>
        <taxon>Metazoa</taxon>
        <taxon>Spiralia</taxon>
        <taxon>Gnathifera</taxon>
        <taxon>Rotifera</taxon>
        <taxon>Eurotatoria</taxon>
        <taxon>Bdelloidea</taxon>
        <taxon>Philodinida</taxon>
        <taxon>Philodinidae</taxon>
        <taxon>Rotaria</taxon>
    </lineage>
</organism>
<dbReference type="Proteomes" id="UP000663882">
    <property type="component" value="Unassembled WGS sequence"/>
</dbReference>
<evidence type="ECO:0000313" key="6">
    <source>
        <dbReference type="Proteomes" id="UP000663882"/>
    </source>
</evidence>
<dbReference type="CDD" id="cd05819">
    <property type="entry name" value="NHL"/>
    <property type="match status" value="1"/>
</dbReference>